<protein>
    <submittedName>
        <fullName evidence="2">Metallophosphoesterase</fullName>
    </submittedName>
</protein>
<evidence type="ECO:0000313" key="3">
    <source>
        <dbReference type="Proteomes" id="UP001244136"/>
    </source>
</evidence>
<dbReference type="InterPro" id="IPR051158">
    <property type="entry name" value="Metallophosphoesterase_sf"/>
</dbReference>
<name>A0ABY8PZ29_9ACTN</name>
<reference evidence="2 3" key="1">
    <citation type="journal article" date="2008" name="Int. J. Syst. Evol. Microbiol.">
        <title>Tessaracoccus flavescens sp. nov., isolated from marine sediment.</title>
        <authorList>
            <person name="Lee D.W."/>
            <person name="Lee S.D."/>
        </authorList>
    </citation>
    <scope>NUCLEOTIDE SEQUENCE [LARGE SCALE GENOMIC DNA]</scope>
    <source>
        <strain evidence="2 3">T21</strain>
    </source>
</reference>
<dbReference type="Proteomes" id="UP001244136">
    <property type="component" value="Chromosome"/>
</dbReference>
<dbReference type="EMBL" id="CP123967">
    <property type="protein sequence ID" value="WGT47621.1"/>
    <property type="molecule type" value="Genomic_DNA"/>
</dbReference>
<sequence length="300" mass="32759">MGRPILKTAAVTAAAGAACFSWGLFEAGLYTLRRAEVRVLRPGARELKLLHISDVHLLHTQRRKLAFLSSLASLEPDLVVNTGDNLTEAAAVEPLLEALAPLSFAPGAFVFGSNDYYPPSFRNPLKYVSRRPRTVRHPRVELPWRELKSGLESFGWVDLDNRRAQLDVGGLHLDLRGTDDAHLNRDEYEQVAGPFDPAADLKLGVTHAPYLRVLDQLTADDPDLILAGHTHGGQVCVPGYGALATNCDIEPARVKGLSQHTVGPHKSALHVSAGLGTSKYAPYRFACRPEVTMLTLRPRA</sequence>
<organism evidence="2 3">
    <name type="scientific">Tessaracoccus lacteus</name>
    <dbReference type="NCBI Taxonomy" id="3041766"/>
    <lineage>
        <taxon>Bacteria</taxon>
        <taxon>Bacillati</taxon>
        <taxon>Actinomycetota</taxon>
        <taxon>Actinomycetes</taxon>
        <taxon>Propionibacteriales</taxon>
        <taxon>Propionibacteriaceae</taxon>
        <taxon>Tessaracoccus</taxon>
    </lineage>
</organism>
<feature type="domain" description="Calcineurin-like phosphoesterase" evidence="1">
    <location>
        <begin position="47"/>
        <end position="232"/>
    </location>
</feature>
<dbReference type="InterPro" id="IPR029052">
    <property type="entry name" value="Metallo-depent_PP-like"/>
</dbReference>
<dbReference type="PROSITE" id="PS51257">
    <property type="entry name" value="PROKAR_LIPOPROTEIN"/>
    <property type="match status" value="1"/>
</dbReference>
<dbReference type="RefSeq" id="WP_281145335.1">
    <property type="nucleotide sequence ID" value="NZ_CP123967.1"/>
</dbReference>
<keyword evidence="3" id="KW-1185">Reference proteome</keyword>
<dbReference type="Pfam" id="PF00149">
    <property type="entry name" value="Metallophos"/>
    <property type="match status" value="1"/>
</dbReference>
<accession>A0ABY8PZ29</accession>
<gene>
    <name evidence="2" type="ORF">QH948_02245</name>
</gene>
<dbReference type="SUPFAM" id="SSF56300">
    <property type="entry name" value="Metallo-dependent phosphatases"/>
    <property type="match status" value="1"/>
</dbReference>
<evidence type="ECO:0000259" key="1">
    <source>
        <dbReference type="Pfam" id="PF00149"/>
    </source>
</evidence>
<evidence type="ECO:0000313" key="2">
    <source>
        <dbReference type="EMBL" id="WGT47621.1"/>
    </source>
</evidence>
<dbReference type="InterPro" id="IPR004843">
    <property type="entry name" value="Calcineurin-like_PHP"/>
</dbReference>
<proteinExistence type="predicted"/>
<dbReference type="PANTHER" id="PTHR31302:SF20">
    <property type="entry name" value="CONSERVED PROTEIN"/>
    <property type="match status" value="1"/>
</dbReference>
<dbReference type="Gene3D" id="3.60.21.10">
    <property type="match status" value="1"/>
</dbReference>
<dbReference type="PANTHER" id="PTHR31302">
    <property type="entry name" value="TRANSMEMBRANE PROTEIN WITH METALLOPHOSPHOESTERASE DOMAIN-RELATED"/>
    <property type="match status" value="1"/>
</dbReference>